<dbReference type="EC" id="2.4.1.-" evidence="6"/>
<dbReference type="PANTHER" id="PTHR31889">
    <property type="entry name" value="FUCOSYLTRANSFERASE 2-RELATED"/>
    <property type="match status" value="1"/>
</dbReference>
<dbReference type="PANTHER" id="PTHR31889:SF38">
    <property type="entry name" value="FUCOSYLTRANSFERASE"/>
    <property type="match status" value="1"/>
</dbReference>
<dbReference type="EMBL" id="CAJGYO010000008">
    <property type="protein sequence ID" value="CAD6249376.1"/>
    <property type="molecule type" value="Genomic_DNA"/>
</dbReference>
<comment type="function">
    <text evidence="6">May be involved in cell wall biosynthesis.</text>
</comment>
<evidence type="ECO:0000256" key="6">
    <source>
        <dbReference type="RuleBase" id="RU367004"/>
    </source>
</evidence>
<keyword evidence="6" id="KW-0472">Membrane</keyword>
<dbReference type="GO" id="GO:0032580">
    <property type="term" value="C:Golgi cisterna membrane"/>
    <property type="evidence" value="ECO:0007669"/>
    <property type="project" value="UniProtKB-SubCell"/>
</dbReference>
<keyword evidence="6" id="KW-1133">Transmembrane helix</keyword>
<comment type="subcellular location">
    <subcellularLocation>
        <location evidence="6">Golgi apparatus</location>
        <location evidence="6">Golgi stack membrane</location>
        <topology evidence="6">Single-pass type II membrane protein</topology>
    </subcellularLocation>
</comment>
<dbReference type="GO" id="GO:0009969">
    <property type="term" value="P:xyloglucan biosynthetic process"/>
    <property type="evidence" value="ECO:0007669"/>
    <property type="project" value="TreeGrafter"/>
</dbReference>
<keyword evidence="5 6" id="KW-0961">Cell wall biogenesis/degradation</keyword>
<evidence type="ECO:0000256" key="5">
    <source>
        <dbReference type="ARBA" id="ARBA00023316"/>
    </source>
</evidence>
<evidence type="ECO:0000256" key="1">
    <source>
        <dbReference type="ARBA" id="ARBA00010481"/>
    </source>
</evidence>
<evidence type="ECO:0000256" key="2">
    <source>
        <dbReference type="ARBA" id="ARBA00022676"/>
    </source>
</evidence>
<reference evidence="7" key="1">
    <citation type="submission" date="2020-10" db="EMBL/GenBank/DDBJ databases">
        <authorList>
            <person name="Han B."/>
            <person name="Lu T."/>
            <person name="Zhao Q."/>
            <person name="Huang X."/>
            <person name="Zhao Y."/>
        </authorList>
    </citation>
    <scope>NUCLEOTIDE SEQUENCE</scope>
</reference>
<feature type="transmembrane region" description="Helical" evidence="6">
    <location>
        <begin position="48"/>
        <end position="70"/>
    </location>
</feature>
<dbReference type="InterPro" id="IPR004938">
    <property type="entry name" value="XG_FTase"/>
</dbReference>
<keyword evidence="4" id="KW-0325">Glycoprotein</keyword>
<comment type="caution">
    <text evidence="7">The sequence shown here is derived from an EMBL/GenBank/DDBJ whole genome shotgun (WGS) entry which is preliminary data.</text>
</comment>
<name>A0A811PZX0_9POAL</name>
<sequence>MEAARARTPRGAHKVAIGVAELGAGRNADGCYKEWRWRGWRALGRAEVVFVGCLGILTLLVLLLGVGGGGGSLSAFTPPKTTEFVQKPVSAASRVHADDAEAAGLNAEHAPPIRHDQDHFIGGLLSPAFDEQSCRSRYASPHYRRPSPFRPSTYLVERLRRYEARHRRCGPSGPLFKEAVEHLRSGRNAARSECQYVVWTPFNGLGNRMLSLGSTFLYALLTDRVLLVHAPQEFDGLFCEPFPGSSWTIPADFPITDFAGTFTMWSPTSYKNMRHAGAVSGDHRNVSAERLPAYVFLDLIQSFTDAAFCEADQLVLAKFNWMVIKSDVYFAAMFFLMPAYERELQRLFPEKEAVFHHLARYLFHPSNDVWGIVRRYYEAYLARADERVGLQVRVFPEMPVQFDNMYGQIVRCSEQEGLLPKVVRKDGEANHSSPAVAPESSRTKVTSVLVTSLFSDYYERIQGVYYANPTETGEYVEVHQPSHEREQRTEARGHNQRALAEIYLLSFCDRIVTSAVSTFGYIAHGLAGVHPWVLLRPPSPKTC</sequence>
<dbReference type="OrthoDB" id="428346at2759"/>
<dbReference type="FunFam" id="3.40.50.11340:FF:000003">
    <property type="entry name" value="Galactoside 2-alpha-L-fucosyltransferase"/>
    <property type="match status" value="1"/>
</dbReference>
<dbReference type="Pfam" id="PF03254">
    <property type="entry name" value="XG_FTase"/>
    <property type="match status" value="1"/>
</dbReference>
<protein>
    <recommendedName>
        <fullName evidence="6">Fucosyltransferase</fullName>
        <ecNumber evidence="6">2.4.1.-</ecNumber>
    </recommendedName>
</protein>
<evidence type="ECO:0000313" key="7">
    <source>
        <dbReference type="EMBL" id="CAD6249376.1"/>
    </source>
</evidence>
<dbReference type="GO" id="GO:0042546">
    <property type="term" value="P:cell wall biogenesis"/>
    <property type="evidence" value="ECO:0007669"/>
    <property type="project" value="InterPro"/>
</dbReference>
<keyword evidence="6" id="KW-0333">Golgi apparatus</keyword>
<dbReference type="GO" id="GO:0008107">
    <property type="term" value="F:galactoside 2-alpha-L-fucosyltransferase activity"/>
    <property type="evidence" value="ECO:0007669"/>
    <property type="project" value="InterPro"/>
</dbReference>
<evidence type="ECO:0000256" key="4">
    <source>
        <dbReference type="ARBA" id="ARBA00023180"/>
    </source>
</evidence>
<keyword evidence="6" id="KW-0812">Transmembrane</keyword>
<organism evidence="7 8">
    <name type="scientific">Miscanthus lutarioriparius</name>
    <dbReference type="NCBI Taxonomy" id="422564"/>
    <lineage>
        <taxon>Eukaryota</taxon>
        <taxon>Viridiplantae</taxon>
        <taxon>Streptophyta</taxon>
        <taxon>Embryophyta</taxon>
        <taxon>Tracheophyta</taxon>
        <taxon>Spermatophyta</taxon>
        <taxon>Magnoliopsida</taxon>
        <taxon>Liliopsida</taxon>
        <taxon>Poales</taxon>
        <taxon>Poaceae</taxon>
        <taxon>PACMAD clade</taxon>
        <taxon>Panicoideae</taxon>
        <taxon>Andropogonodae</taxon>
        <taxon>Andropogoneae</taxon>
        <taxon>Saccharinae</taxon>
        <taxon>Miscanthus</taxon>
    </lineage>
</organism>
<dbReference type="Gene3D" id="3.40.50.11340">
    <property type="match status" value="1"/>
</dbReference>
<gene>
    <name evidence="7" type="ORF">NCGR_LOCUS33206</name>
</gene>
<proteinExistence type="inferred from homology"/>
<dbReference type="GO" id="GO:0071555">
    <property type="term" value="P:cell wall organization"/>
    <property type="evidence" value="ECO:0007669"/>
    <property type="project" value="UniProtKB-UniRule"/>
</dbReference>
<keyword evidence="3 6" id="KW-0808">Transferase</keyword>
<dbReference type="AlphaFoldDB" id="A0A811PZX0"/>
<evidence type="ECO:0000256" key="3">
    <source>
        <dbReference type="ARBA" id="ARBA00022679"/>
    </source>
</evidence>
<keyword evidence="2 6" id="KW-0328">Glycosyltransferase</keyword>
<keyword evidence="8" id="KW-1185">Reference proteome</keyword>
<accession>A0A811PZX0</accession>
<evidence type="ECO:0000313" key="8">
    <source>
        <dbReference type="Proteomes" id="UP000604825"/>
    </source>
</evidence>
<comment type="similarity">
    <text evidence="1 6">Belongs to the glycosyltransferase 37 family.</text>
</comment>
<dbReference type="Proteomes" id="UP000604825">
    <property type="component" value="Unassembled WGS sequence"/>
</dbReference>